<dbReference type="GO" id="GO:0005789">
    <property type="term" value="C:endoplasmic reticulum membrane"/>
    <property type="evidence" value="ECO:0007669"/>
    <property type="project" value="UniProtKB-SubCell"/>
</dbReference>
<comment type="similarity">
    <text evidence="3">Belongs to the EROs family.</text>
</comment>
<dbReference type="GO" id="GO:0015035">
    <property type="term" value="F:protein-disulfide reductase activity"/>
    <property type="evidence" value="ECO:0007669"/>
    <property type="project" value="InterPro"/>
</dbReference>
<dbReference type="GO" id="GO:0034975">
    <property type="term" value="P:protein folding in endoplasmic reticulum"/>
    <property type="evidence" value="ECO:0007669"/>
    <property type="project" value="InterPro"/>
</dbReference>
<dbReference type="AlphaFoldDB" id="A0AAD1U7G0"/>
<keyword evidence="11" id="KW-0560">Oxidoreductase</keyword>
<dbReference type="Proteomes" id="UP001295684">
    <property type="component" value="Unassembled WGS sequence"/>
</dbReference>
<dbReference type="EMBL" id="CAMPGE010003193">
    <property type="protein sequence ID" value="CAI2362017.1"/>
    <property type="molecule type" value="Genomic_DNA"/>
</dbReference>
<feature type="binding site" evidence="17">
    <location>
        <position position="211"/>
    </location>
    <ligand>
        <name>FAD</name>
        <dbReference type="ChEBI" id="CHEBI:57692"/>
    </ligand>
</feature>
<keyword evidence="7 19" id="KW-0732">Signal</keyword>
<dbReference type="SUPFAM" id="SSF110019">
    <property type="entry name" value="ERO1-like"/>
    <property type="match status" value="1"/>
</dbReference>
<dbReference type="PIRSF" id="PIRSF017205">
    <property type="entry name" value="ERO1"/>
    <property type="match status" value="1"/>
</dbReference>
<reference evidence="20" key="1">
    <citation type="submission" date="2023-07" db="EMBL/GenBank/DDBJ databases">
        <authorList>
            <consortium name="AG Swart"/>
            <person name="Singh M."/>
            <person name="Singh A."/>
            <person name="Seah K."/>
            <person name="Emmerich C."/>
        </authorList>
    </citation>
    <scope>NUCLEOTIDE SEQUENCE</scope>
    <source>
        <strain evidence="20">DP1</strain>
    </source>
</reference>
<keyword evidence="9 17" id="KW-0274">FAD</keyword>
<keyword evidence="5" id="KW-0813">Transport</keyword>
<comment type="caution">
    <text evidence="20">The sequence shown here is derived from an EMBL/GenBank/DDBJ whole genome shotgun (WGS) entry which is preliminary data.</text>
</comment>
<feature type="disulfide bond" description="Redox-active" evidence="18">
    <location>
        <begin position="341"/>
        <end position="344"/>
    </location>
</feature>
<accession>A0AAD1U7G0</accession>
<evidence type="ECO:0000256" key="8">
    <source>
        <dbReference type="ARBA" id="ARBA00022824"/>
    </source>
</evidence>
<feature type="binding site" evidence="17">
    <location>
        <position position="159"/>
    </location>
    <ligand>
        <name>FAD</name>
        <dbReference type="ChEBI" id="CHEBI:57692"/>
    </ligand>
</feature>
<evidence type="ECO:0000256" key="6">
    <source>
        <dbReference type="ARBA" id="ARBA00022630"/>
    </source>
</evidence>
<evidence type="ECO:0000256" key="1">
    <source>
        <dbReference type="ARBA" id="ARBA00001974"/>
    </source>
</evidence>
<evidence type="ECO:0000256" key="12">
    <source>
        <dbReference type="ARBA" id="ARBA00023136"/>
    </source>
</evidence>
<evidence type="ECO:0000256" key="17">
    <source>
        <dbReference type="PIRSR" id="PIRSR017205-2"/>
    </source>
</evidence>
<keyword evidence="12" id="KW-0472">Membrane</keyword>
<name>A0AAD1U7G0_EUPCR</name>
<dbReference type="PANTHER" id="PTHR12613:SF0">
    <property type="entry name" value="ERO1-LIKE PROTEIN"/>
    <property type="match status" value="1"/>
</dbReference>
<feature type="binding site" evidence="17">
    <location>
        <position position="167"/>
    </location>
    <ligand>
        <name>FAD</name>
        <dbReference type="ChEBI" id="CHEBI:57692"/>
    </ligand>
</feature>
<evidence type="ECO:0000256" key="19">
    <source>
        <dbReference type="SAM" id="SignalP"/>
    </source>
</evidence>
<evidence type="ECO:0000256" key="3">
    <source>
        <dbReference type="ARBA" id="ARBA00008277"/>
    </source>
</evidence>
<evidence type="ECO:0000256" key="2">
    <source>
        <dbReference type="ARBA" id="ARBA00004367"/>
    </source>
</evidence>
<evidence type="ECO:0000256" key="7">
    <source>
        <dbReference type="ARBA" id="ARBA00022729"/>
    </source>
</evidence>
<keyword evidence="14" id="KW-0325">Glycoprotein</keyword>
<keyword evidence="10" id="KW-0249">Electron transport</keyword>
<comment type="subunit">
    <text evidence="4">May function both as a monomer and a homodimer.</text>
</comment>
<feature type="binding site" evidence="17">
    <location>
        <position position="243"/>
    </location>
    <ligand>
        <name>FAD</name>
        <dbReference type="ChEBI" id="CHEBI:57692"/>
    </ligand>
</feature>
<evidence type="ECO:0000256" key="14">
    <source>
        <dbReference type="ARBA" id="ARBA00023180"/>
    </source>
</evidence>
<sequence>MWQLLSAAISFIILHYLLGIGREVAHSEIVGGSISDVCTTVEELRVINYEIHPHLNRLRGSEFFRIFRVNLDRRCPFWEAEGRCITNKCTVDECETKEVPQQFKMCNQTFDVEKDLEESEMTMINSFLPNMLEDEWMRIEENDQEAIFVNILNNGHAWTFFNGSHIWDAIYTSSCNNTPNSNKNSGLRQDFTRNHSAKDCPENPVLYRLISGVHANVNLHITHNDFDLNGDPLPPNHDKYLERVGFHKERLENLFLAYSLTLQAINSLNGKVEEFSYIADNPQADQEMKETLHALIEDSIKVCKNPFLADKLFEAFPKQEFIKKIKPIFYNITKILDCVTCEKCKLYGKLQFTGLTAVMKIMFGQGNESKLTRNEMVGLINLMAKLADSVEWYFEYLEYEKTMLYKIRNAIKTEAPILLILTLFLIYTISQSREARPFQAPLTFLDKKHQ</sequence>
<feature type="chain" id="PRO_5042283636" evidence="19">
    <location>
        <begin position="20"/>
        <end position="450"/>
    </location>
</feature>
<feature type="disulfide bond" description="Redox-active" evidence="18">
    <location>
        <begin position="84"/>
        <end position="89"/>
    </location>
</feature>
<dbReference type="GO" id="GO:0016972">
    <property type="term" value="F:thiol oxidase activity"/>
    <property type="evidence" value="ECO:0007669"/>
    <property type="project" value="InterPro"/>
</dbReference>
<feature type="signal peptide" evidence="19">
    <location>
        <begin position="1"/>
        <end position="19"/>
    </location>
</feature>
<feature type="active site" evidence="16">
    <location>
        <position position="344"/>
    </location>
</feature>
<evidence type="ECO:0000256" key="4">
    <source>
        <dbReference type="ARBA" id="ARBA00011802"/>
    </source>
</evidence>
<keyword evidence="6" id="KW-0285">Flavoprotein</keyword>
<evidence type="ECO:0000256" key="18">
    <source>
        <dbReference type="PIRSR" id="PIRSR017205-3"/>
    </source>
</evidence>
<keyword evidence="8" id="KW-0256">Endoplasmic reticulum</keyword>
<comment type="cofactor">
    <cofactor evidence="1 17">
        <name>FAD</name>
        <dbReference type="ChEBI" id="CHEBI:57692"/>
    </cofactor>
</comment>
<protein>
    <submittedName>
        <fullName evidence="20">Uncharacterized protein</fullName>
    </submittedName>
</protein>
<evidence type="ECO:0000256" key="5">
    <source>
        <dbReference type="ARBA" id="ARBA00022448"/>
    </source>
</evidence>
<evidence type="ECO:0000313" key="21">
    <source>
        <dbReference type="Proteomes" id="UP001295684"/>
    </source>
</evidence>
<dbReference type="GO" id="GO:0071949">
    <property type="term" value="F:FAD binding"/>
    <property type="evidence" value="ECO:0007669"/>
    <property type="project" value="InterPro"/>
</dbReference>
<comment type="subcellular location">
    <subcellularLocation>
        <location evidence="2">Endoplasmic reticulum membrane</location>
        <topology evidence="2">Peripheral membrane protein</topology>
        <orientation evidence="2">Lumenal side</orientation>
    </subcellularLocation>
</comment>
<gene>
    <name evidence="20" type="ORF">ECRASSUSDP1_LOCUS3334</name>
</gene>
<evidence type="ECO:0000256" key="15">
    <source>
        <dbReference type="ARBA" id="ARBA00023284"/>
    </source>
</evidence>
<keyword evidence="21" id="KW-1185">Reference proteome</keyword>
<evidence type="ECO:0000256" key="10">
    <source>
        <dbReference type="ARBA" id="ARBA00022982"/>
    </source>
</evidence>
<feature type="binding site" evidence="17">
    <location>
        <position position="214"/>
    </location>
    <ligand>
        <name>FAD</name>
        <dbReference type="ChEBI" id="CHEBI:57692"/>
    </ligand>
</feature>
<evidence type="ECO:0000256" key="16">
    <source>
        <dbReference type="PIRSR" id="PIRSR017205-1"/>
    </source>
</evidence>
<organism evidence="20 21">
    <name type="scientific">Euplotes crassus</name>
    <dbReference type="NCBI Taxonomy" id="5936"/>
    <lineage>
        <taxon>Eukaryota</taxon>
        <taxon>Sar</taxon>
        <taxon>Alveolata</taxon>
        <taxon>Ciliophora</taxon>
        <taxon>Intramacronucleata</taxon>
        <taxon>Spirotrichea</taxon>
        <taxon>Hypotrichia</taxon>
        <taxon>Euplotida</taxon>
        <taxon>Euplotidae</taxon>
        <taxon>Moneuplotes</taxon>
    </lineage>
</organism>
<keyword evidence="15" id="KW-0676">Redox-active center</keyword>
<proteinExistence type="inferred from homology"/>
<evidence type="ECO:0000256" key="9">
    <source>
        <dbReference type="ARBA" id="ARBA00022827"/>
    </source>
</evidence>
<feature type="active site" description="Nucleophile" evidence="16">
    <location>
        <position position="341"/>
    </location>
</feature>
<dbReference type="PANTHER" id="PTHR12613">
    <property type="entry name" value="ERO1-RELATED"/>
    <property type="match status" value="1"/>
</dbReference>
<dbReference type="InterPro" id="IPR007266">
    <property type="entry name" value="Ero1"/>
</dbReference>
<evidence type="ECO:0000256" key="11">
    <source>
        <dbReference type="ARBA" id="ARBA00023002"/>
    </source>
</evidence>
<dbReference type="InterPro" id="IPR037192">
    <property type="entry name" value="ERO1-like_sf"/>
</dbReference>
<evidence type="ECO:0000256" key="13">
    <source>
        <dbReference type="ARBA" id="ARBA00023157"/>
    </source>
</evidence>
<keyword evidence="13 18" id="KW-1015">Disulfide bond</keyword>
<evidence type="ECO:0000313" key="20">
    <source>
        <dbReference type="EMBL" id="CAI2362017.1"/>
    </source>
</evidence>
<dbReference type="Pfam" id="PF04137">
    <property type="entry name" value="ERO1"/>
    <property type="match status" value="1"/>
</dbReference>